<dbReference type="PANTHER" id="PTHR45681:SF6">
    <property type="entry name" value="POLYKETIDE SYNTHASE 37"/>
    <property type="match status" value="1"/>
</dbReference>
<dbReference type="PANTHER" id="PTHR45681">
    <property type="entry name" value="POLYKETIDE SYNTHASE 44-RELATED"/>
    <property type="match status" value="1"/>
</dbReference>
<evidence type="ECO:0000313" key="5">
    <source>
        <dbReference type="EMBL" id="ORA06891.1"/>
    </source>
</evidence>
<evidence type="ECO:0000256" key="2">
    <source>
        <dbReference type="ARBA" id="ARBA00022553"/>
    </source>
</evidence>
<comment type="caution">
    <text evidence="5">The sequence shown here is derived from an EMBL/GenBank/DDBJ whole genome shotgun (WGS) entry which is preliminary data.</text>
</comment>
<evidence type="ECO:0000313" key="6">
    <source>
        <dbReference type="Proteomes" id="UP000192284"/>
    </source>
</evidence>
<dbReference type="Pfam" id="PF08240">
    <property type="entry name" value="ADH_N"/>
    <property type="match status" value="1"/>
</dbReference>
<accession>A0A1W9Z3J2</accession>
<keyword evidence="3" id="KW-0808">Transferase</keyword>
<dbReference type="Pfam" id="PF00107">
    <property type="entry name" value="ADH_zinc_N"/>
    <property type="match status" value="1"/>
</dbReference>
<dbReference type="InterPro" id="IPR011032">
    <property type="entry name" value="GroES-like_sf"/>
</dbReference>
<dbReference type="InterPro" id="IPR036291">
    <property type="entry name" value="NAD(P)-bd_dom_sf"/>
</dbReference>
<dbReference type="RefSeq" id="WP_139802074.1">
    <property type="nucleotide sequence ID" value="NZ_MVHE01000236.1"/>
</dbReference>
<evidence type="ECO:0000256" key="1">
    <source>
        <dbReference type="ARBA" id="ARBA00022450"/>
    </source>
</evidence>
<dbReference type="InterPro" id="IPR013149">
    <property type="entry name" value="ADH-like_C"/>
</dbReference>
<dbReference type="FunFam" id="3.40.50.720:FF:000209">
    <property type="entry name" value="Polyketide synthase Pks12"/>
    <property type="match status" value="1"/>
</dbReference>
<evidence type="ECO:0000256" key="3">
    <source>
        <dbReference type="ARBA" id="ARBA00022679"/>
    </source>
</evidence>
<dbReference type="SUPFAM" id="SSF50129">
    <property type="entry name" value="GroES-like"/>
    <property type="match status" value="1"/>
</dbReference>
<protein>
    <submittedName>
        <fullName evidence="5">Polyketide synthase</fullName>
    </submittedName>
</protein>
<dbReference type="SMART" id="SM00829">
    <property type="entry name" value="PKS_ER"/>
    <property type="match status" value="1"/>
</dbReference>
<reference evidence="5 6" key="1">
    <citation type="submission" date="2017-02" db="EMBL/GenBank/DDBJ databases">
        <title>The new phylogeny of genus Mycobacterium.</title>
        <authorList>
            <person name="Tortoli E."/>
            <person name="Trovato A."/>
            <person name="Cirillo D.M."/>
        </authorList>
    </citation>
    <scope>NUCLEOTIDE SEQUENCE [LARGE SCALE GENOMIC DNA]</scope>
    <source>
        <strain evidence="5 6">DSM 45057</strain>
    </source>
</reference>
<proteinExistence type="predicted"/>
<gene>
    <name evidence="5" type="ORF">BST12_29190</name>
</gene>
<dbReference type="Proteomes" id="UP000192284">
    <property type="component" value="Unassembled WGS sequence"/>
</dbReference>
<dbReference type="OrthoDB" id="9778690at2"/>
<dbReference type="GO" id="GO:0016740">
    <property type="term" value="F:transferase activity"/>
    <property type="evidence" value="ECO:0007669"/>
    <property type="project" value="UniProtKB-KW"/>
</dbReference>
<feature type="non-terminal residue" evidence="5">
    <location>
        <position position="1"/>
    </location>
</feature>
<dbReference type="Gene3D" id="3.90.180.10">
    <property type="entry name" value="Medium-chain alcohol dehydrogenases, catalytic domain"/>
    <property type="match status" value="1"/>
</dbReference>
<dbReference type="SUPFAM" id="SSF51735">
    <property type="entry name" value="NAD(P)-binding Rossmann-fold domains"/>
    <property type="match status" value="1"/>
</dbReference>
<dbReference type="InterPro" id="IPR050444">
    <property type="entry name" value="Polyketide_Synthase"/>
</dbReference>
<dbReference type="AlphaFoldDB" id="A0A1W9Z3J2"/>
<feature type="domain" description="Enoyl reductase (ER)" evidence="4">
    <location>
        <begin position="1"/>
        <end position="235"/>
    </location>
</feature>
<dbReference type="Gene3D" id="3.40.50.720">
    <property type="entry name" value="NAD(P)-binding Rossmann-like Domain"/>
    <property type="match status" value="1"/>
</dbReference>
<name>A0A1W9Z3J2_MYCAN</name>
<dbReference type="CDD" id="cd05195">
    <property type="entry name" value="enoyl_red"/>
    <property type="match status" value="1"/>
</dbReference>
<dbReference type="EMBL" id="MVHE01000236">
    <property type="protein sequence ID" value="ORA06891.1"/>
    <property type="molecule type" value="Genomic_DNA"/>
</dbReference>
<keyword evidence="1" id="KW-0596">Phosphopantetheine</keyword>
<dbReference type="InterPro" id="IPR013154">
    <property type="entry name" value="ADH-like_N"/>
</dbReference>
<keyword evidence="2" id="KW-0597">Phosphoprotein</keyword>
<sequence length="235" mass="24496">EFAAFDRVPPGPGQIEVAVSASSINFADVLVTFGLYQTADGKQPQLGTDFAGVVTAVGPDVTDHQVGDHVGGMSPNGCWSTFVTCDARMAVKLPEGLTDAQAAAVTTASATAWYGLQDLARIKAGDKVLIHSATGGVGQAAIAIARAAGAEIYATAGSEKRRNLLRDMGIEHVYDSRSVEFAEQIRRDTDGYGVDIVLNSVVGAAQRAGIKLLAVGGRFVEIGKRDIYGDTKLGL</sequence>
<evidence type="ECO:0000259" key="4">
    <source>
        <dbReference type="SMART" id="SM00829"/>
    </source>
</evidence>
<keyword evidence="6" id="KW-1185">Reference proteome</keyword>
<dbReference type="GO" id="GO:0016491">
    <property type="term" value="F:oxidoreductase activity"/>
    <property type="evidence" value="ECO:0007669"/>
    <property type="project" value="InterPro"/>
</dbReference>
<dbReference type="InterPro" id="IPR020843">
    <property type="entry name" value="ER"/>
</dbReference>
<feature type="non-terminal residue" evidence="5">
    <location>
        <position position="235"/>
    </location>
</feature>
<organism evidence="5 6">
    <name type="scientific">Mycobacterium angelicum</name>
    <dbReference type="NCBI Taxonomy" id="470074"/>
    <lineage>
        <taxon>Bacteria</taxon>
        <taxon>Bacillati</taxon>
        <taxon>Actinomycetota</taxon>
        <taxon>Actinomycetes</taxon>
        <taxon>Mycobacteriales</taxon>
        <taxon>Mycobacteriaceae</taxon>
        <taxon>Mycobacterium</taxon>
    </lineage>
</organism>